<organism evidence="10 11">
    <name type="scientific">Pseudomonas syringae pv. papulans</name>
    <dbReference type="NCBI Taxonomy" id="83963"/>
    <lineage>
        <taxon>Bacteria</taxon>
        <taxon>Pseudomonadati</taxon>
        <taxon>Pseudomonadota</taxon>
        <taxon>Gammaproteobacteria</taxon>
        <taxon>Pseudomonadales</taxon>
        <taxon>Pseudomonadaceae</taxon>
        <taxon>Pseudomonas</taxon>
        <taxon>Pseudomonas syringae</taxon>
    </lineage>
</organism>
<dbReference type="GO" id="GO:0015628">
    <property type="term" value="P:protein secretion by the type II secretion system"/>
    <property type="evidence" value="ECO:0007669"/>
    <property type="project" value="InterPro"/>
</dbReference>
<dbReference type="InterPro" id="IPR001082">
    <property type="entry name" value="Pilin"/>
</dbReference>
<keyword evidence="4 9" id="KW-0812">Transmembrane</keyword>
<dbReference type="PRINTS" id="PR00885">
    <property type="entry name" value="BCTERIALGSPH"/>
</dbReference>
<evidence type="ECO:0000256" key="7">
    <source>
        <dbReference type="ARBA" id="ARBA00029638"/>
    </source>
</evidence>
<sequence>MNSQKGFTLIELMIVVAIIGILAAVAIPAYNGYVARSQITAALEEVTPGRTAAESKILEGIATTITTPTDLGLRTSSRCSAYAVSVAATGVSSIACTMAGGSDVTGKTITWSRTADAAGTPGVWTCATTASATYAPKTCPGV</sequence>
<evidence type="ECO:0000256" key="6">
    <source>
        <dbReference type="ARBA" id="ARBA00023136"/>
    </source>
</evidence>
<dbReference type="InterPro" id="IPR002416">
    <property type="entry name" value="T2SS_protein-GspH"/>
</dbReference>
<dbReference type="PANTHER" id="PTHR30093:SF34">
    <property type="entry name" value="PREPILIN PEPTIDASE-DEPENDENT PROTEIN D"/>
    <property type="match status" value="1"/>
</dbReference>
<evidence type="ECO:0000256" key="2">
    <source>
        <dbReference type="ARBA" id="ARBA00005233"/>
    </source>
</evidence>
<dbReference type="PROSITE" id="PS00409">
    <property type="entry name" value="PROKAR_NTER_METHYL"/>
    <property type="match status" value="1"/>
</dbReference>
<evidence type="ECO:0000256" key="4">
    <source>
        <dbReference type="ARBA" id="ARBA00022692"/>
    </source>
</evidence>
<dbReference type="GO" id="GO:0015627">
    <property type="term" value="C:type II protein secretion system complex"/>
    <property type="evidence" value="ECO:0007669"/>
    <property type="project" value="InterPro"/>
</dbReference>
<dbReference type="GO" id="GO:0016020">
    <property type="term" value="C:membrane"/>
    <property type="evidence" value="ECO:0007669"/>
    <property type="project" value="UniProtKB-SubCell"/>
</dbReference>
<dbReference type="SUPFAM" id="SSF54523">
    <property type="entry name" value="Pili subunits"/>
    <property type="match status" value="1"/>
</dbReference>
<evidence type="ECO:0000256" key="3">
    <source>
        <dbReference type="ARBA" id="ARBA00022481"/>
    </source>
</evidence>
<dbReference type="RefSeq" id="WP_044310941.1">
    <property type="nucleotide sequence ID" value="NZ_JAFFRY010000097.1"/>
</dbReference>
<comment type="similarity">
    <text evidence="2 8">Belongs to the N-Me-Phe pilin family.</text>
</comment>
<proteinExistence type="inferred from homology"/>
<dbReference type="PANTHER" id="PTHR30093">
    <property type="entry name" value="GENERAL SECRETION PATHWAY PROTEIN G"/>
    <property type="match status" value="1"/>
</dbReference>
<keyword evidence="5 9" id="KW-1133">Transmembrane helix</keyword>
<dbReference type="EMBL" id="JAFFRZ010000003">
    <property type="protein sequence ID" value="MDH4625715.1"/>
    <property type="molecule type" value="Genomic_DNA"/>
</dbReference>
<dbReference type="Proteomes" id="UP001162155">
    <property type="component" value="Unassembled WGS sequence"/>
</dbReference>
<reference evidence="10" key="1">
    <citation type="submission" date="2021-02" db="EMBL/GenBank/DDBJ databases">
        <title>Genome analysis of blister spot of apple pathogen from New York area.</title>
        <authorList>
            <person name="Kandel P."/>
            <person name="Hockett K.L."/>
            <person name="Santander R."/>
            <person name="Acimovic S."/>
        </authorList>
    </citation>
    <scope>NUCLEOTIDE SEQUENCE</scope>
    <source>
        <strain evidence="10">PSP1</strain>
    </source>
</reference>
<comment type="subcellular location">
    <subcellularLocation>
        <location evidence="1">Membrane</location>
        <topology evidence="1">Single-pass membrane protein</topology>
    </subcellularLocation>
</comment>
<dbReference type="GO" id="GO:0044096">
    <property type="term" value="C:type IV pilus"/>
    <property type="evidence" value="ECO:0007669"/>
    <property type="project" value="TreeGrafter"/>
</dbReference>
<evidence type="ECO:0000256" key="8">
    <source>
        <dbReference type="RuleBase" id="RU000389"/>
    </source>
</evidence>
<dbReference type="Pfam" id="PF00114">
    <property type="entry name" value="Pilin"/>
    <property type="match status" value="1"/>
</dbReference>
<evidence type="ECO:0000256" key="5">
    <source>
        <dbReference type="ARBA" id="ARBA00022989"/>
    </source>
</evidence>
<dbReference type="InterPro" id="IPR012902">
    <property type="entry name" value="N_methyl_site"/>
</dbReference>
<feature type="transmembrane region" description="Helical" evidence="9">
    <location>
        <begin position="12"/>
        <end position="30"/>
    </location>
</feature>
<evidence type="ECO:0000256" key="1">
    <source>
        <dbReference type="ARBA" id="ARBA00004167"/>
    </source>
</evidence>
<dbReference type="NCBIfam" id="TIGR02532">
    <property type="entry name" value="IV_pilin_GFxxxE"/>
    <property type="match status" value="1"/>
</dbReference>
<gene>
    <name evidence="10" type="ORF">JW322_29125</name>
</gene>
<name>A0A0N8SH10_PSESX</name>
<dbReference type="GO" id="GO:0043107">
    <property type="term" value="P:type IV pilus-dependent motility"/>
    <property type="evidence" value="ECO:0007669"/>
    <property type="project" value="TreeGrafter"/>
</dbReference>
<dbReference type="InterPro" id="IPR045584">
    <property type="entry name" value="Pilin-like"/>
</dbReference>
<comment type="caution">
    <text evidence="10">The sequence shown here is derived from an EMBL/GenBank/DDBJ whole genome shotgun (WGS) entry which is preliminary data.</text>
</comment>
<keyword evidence="8" id="KW-0281">Fimbrium</keyword>
<dbReference type="GO" id="GO:0007155">
    <property type="term" value="P:cell adhesion"/>
    <property type="evidence" value="ECO:0007669"/>
    <property type="project" value="InterPro"/>
</dbReference>
<dbReference type="Pfam" id="PF07963">
    <property type="entry name" value="N_methyl"/>
    <property type="match status" value="1"/>
</dbReference>
<evidence type="ECO:0000313" key="11">
    <source>
        <dbReference type="Proteomes" id="UP001162155"/>
    </source>
</evidence>
<keyword evidence="3" id="KW-0488">Methylation</keyword>
<protein>
    <recommendedName>
        <fullName evidence="7">Pilin</fullName>
    </recommendedName>
</protein>
<dbReference type="Gene3D" id="3.30.700.10">
    <property type="entry name" value="Glycoprotein, Type 4 Pilin"/>
    <property type="match status" value="1"/>
</dbReference>
<evidence type="ECO:0000313" key="10">
    <source>
        <dbReference type="EMBL" id="MDH4625715.1"/>
    </source>
</evidence>
<dbReference type="AlphaFoldDB" id="A0A0N8SH10"/>
<evidence type="ECO:0000256" key="9">
    <source>
        <dbReference type="SAM" id="Phobius"/>
    </source>
</evidence>
<accession>A0A0N8SH10</accession>
<keyword evidence="6 9" id="KW-0472">Membrane</keyword>